<proteinExistence type="predicted"/>
<sequence>MENLKNTLLLLSQYGMGTGDEALGLQLVTNYLNLMNEEAEPPRFIALYNGGVKLICEGSPVIDIMKELEQKGVKLLACKTCLRHFDLLDKMEAGIAGTMMDIVQLQKAADKVITL</sequence>
<dbReference type="Pfam" id="PF02635">
    <property type="entry name" value="DsrE"/>
    <property type="match status" value="1"/>
</dbReference>
<dbReference type="InterPro" id="IPR003787">
    <property type="entry name" value="Sulphur_relay_DsrE/F-like"/>
</dbReference>
<dbReference type="EMBL" id="BLAX01000001">
    <property type="protein sequence ID" value="GET34040.1"/>
    <property type="molecule type" value="Genomic_DNA"/>
</dbReference>
<dbReference type="AlphaFoldDB" id="A0A5M4B1J1"/>
<name>A0A5M4B1J1_9BACT</name>
<dbReference type="SUPFAM" id="SSF75169">
    <property type="entry name" value="DsrEFH-like"/>
    <property type="match status" value="1"/>
</dbReference>
<accession>A0A5M4B1J1</accession>
<dbReference type="Proteomes" id="UP000391834">
    <property type="component" value="Unassembled WGS sequence"/>
</dbReference>
<organism evidence="1 2">
    <name type="scientific">Prolixibacter bellariivorans</name>
    <dbReference type="NCBI Taxonomy" id="314319"/>
    <lineage>
        <taxon>Bacteria</taxon>
        <taxon>Pseudomonadati</taxon>
        <taxon>Bacteroidota</taxon>
        <taxon>Bacteroidia</taxon>
        <taxon>Marinilabiliales</taxon>
        <taxon>Prolixibacteraceae</taxon>
        <taxon>Prolixibacter</taxon>
    </lineage>
</organism>
<evidence type="ECO:0000313" key="1">
    <source>
        <dbReference type="EMBL" id="GET34040.1"/>
    </source>
</evidence>
<evidence type="ECO:0000313" key="2">
    <source>
        <dbReference type="Proteomes" id="UP000391834"/>
    </source>
</evidence>
<protein>
    <submittedName>
        <fullName evidence="1">Uncharacterized protein</fullName>
    </submittedName>
</protein>
<gene>
    <name evidence="1" type="ORF">PbJCM13498_29030</name>
</gene>
<reference evidence="1 2" key="1">
    <citation type="submission" date="2019-10" db="EMBL/GenBank/DDBJ databases">
        <title>Prolixibacter strains distinguished by the presence of nitrate reductase genes were adept at nitrate-dependent anaerobic corrosion of metallic iron and carbon steel.</title>
        <authorList>
            <person name="Iino T."/>
            <person name="Shono N."/>
            <person name="Ito K."/>
            <person name="Nakamura R."/>
            <person name="Sueoka K."/>
            <person name="Harayama S."/>
            <person name="Ohkuma M."/>
        </authorList>
    </citation>
    <scope>NUCLEOTIDE SEQUENCE [LARGE SCALE GENOMIC DNA]</scope>
    <source>
        <strain evidence="1 2">JCM 13498</strain>
    </source>
</reference>
<dbReference type="InterPro" id="IPR027396">
    <property type="entry name" value="DsrEFH-like"/>
</dbReference>
<comment type="caution">
    <text evidence="1">The sequence shown here is derived from an EMBL/GenBank/DDBJ whole genome shotgun (WGS) entry which is preliminary data.</text>
</comment>
<keyword evidence="2" id="KW-1185">Reference proteome</keyword>
<dbReference type="Gene3D" id="3.40.1260.10">
    <property type="entry name" value="DsrEFH-like"/>
    <property type="match status" value="1"/>
</dbReference>